<dbReference type="PROSITE" id="PS50249">
    <property type="entry name" value="MPN"/>
    <property type="match status" value="1"/>
</dbReference>
<dbReference type="Pfam" id="PF20582">
    <property type="entry name" value="UPF0758_N"/>
    <property type="match status" value="1"/>
</dbReference>
<evidence type="ECO:0000256" key="4">
    <source>
        <dbReference type="ARBA" id="ARBA00022833"/>
    </source>
</evidence>
<dbReference type="InterPro" id="IPR046778">
    <property type="entry name" value="UPF0758_N"/>
</dbReference>
<dbReference type="GO" id="GO:0006508">
    <property type="term" value="P:proteolysis"/>
    <property type="evidence" value="ECO:0007669"/>
    <property type="project" value="UniProtKB-KW"/>
</dbReference>
<dbReference type="GO" id="GO:0046872">
    <property type="term" value="F:metal ion binding"/>
    <property type="evidence" value="ECO:0007669"/>
    <property type="project" value="UniProtKB-KW"/>
</dbReference>
<feature type="domain" description="MPN" evidence="7">
    <location>
        <begin position="100"/>
        <end position="222"/>
    </location>
</feature>
<dbReference type="Proteomes" id="UP000308271">
    <property type="component" value="Unassembled WGS sequence"/>
</dbReference>
<evidence type="ECO:0000256" key="1">
    <source>
        <dbReference type="ARBA" id="ARBA00022670"/>
    </source>
</evidence>
<organism evidence="8 9">
    <name type="scientific">Chlorobaculum thiosulfatiphilum</name>
    <name type="common">Chlorobium limicola f.sp. thiosulfatophilum</name>
    <dbReference type="NCBI Taxonomy" id="115852"/>
    <lineage>
        <taxon>Bacteria</taxon>
        <taxon>Pseudomonadati</taxon>
        <taxon>Chlorobiota</taxon>
        <taxon>Chlorobiia</taxon>
        <taxon>Chlorobiales</taxon>
        <taxon>Chlorobiaceae</taxon>
        <taxon>Chlorobaculum</taxon>
    </lineage>
</organism>
<evidence type="ECO:0000256" key="6">
    <source>
        <dbReference type="RuleBase" id="RU003797"/>
    </source>
</evidence>
<evidence type="ECO:0000313" key="8">
    <source>
        <dbReference type="EMBL" id="TNJ39212.1"/>
    </source>
</evidence>
<dbReference type="InterPro" id="IPR025657">
    <property type="entry name" value="RadC_JAB"/>
</dbReference>
<dbReference type="GO" id="GO:0008237">
    <property type="term" value="F:metallopeptidase activity"/>
    <property type="evidence" value="ECO:0007669"/>
    <property type="project" value="UniProtKB-KW"/>
</dbReference>
<dbReference type="CDD" id="cd08071">
    <property type="entry name" value="MPN_DUF2466"/>
    <property type="match status" value="1"/>
</dbReference>
<evidence type="ECO:0000256" key="5">
    <source>
        <dbReference type="ARBA" id="ARBA00023049"/>
    </source>
</evidence>
<keyword evidence="3" id="KW-0378">Hydrolase</keyword>
<evidence type="ECO:0000256" key="3">
    <source>
        <dbReference type="ARBA" id="ARBA00022801"/>
    </source>
</evidence>
<keyword evidence="2" id="KW-0479">Metal-binding</keyword>
<dbReference type="InterPro" id="IPR010994">
    <property type="entry name" value="RuvA_2-like"/>
</dbReference>
<keyword evidence="9" id="KW-1185">Reference proteome</keyword>
<dbReference type="PANTHER" id="PTHR30471">
    <property type="entry name" value="DNA REPAIR PROTEIN RADC"/>
    <property type="match status" value="1"/>
</dbReference>
<dbReference type="PROSITE" id="PS01302">
    <property type="entry name" value="UPF0758"/>
    <property type="match status" value="1"/>
</dbReference>
<dbReference type="RefSeq" id="WP_139456689.1">
    <property type="nucleotide sequence ID" value="NZ_VDCH01000008.1"/>
</dbReference>
<dbReference type="Gene3D" id="3.40.140.10">
    <property type="entry name" value="Cytidine Deaminase, domain 2"/>
    <property type="match status" value="1"/>
</dbReference>
<dbReference type="Pfam" id="PF04002">
    <property type="entry name" value="RadC"/>
    <property type="match status" value="1"/>
</dbReference>
<evidence type="ECO:0000313" key="9">
    <source>
        <dbReference type="Proteomes" id="UP000308271"/>
    </source>
</evidence>
<sequence length="222" mass="25153">MRIHDIDPDNRPRERFLRSGKESLSPAELLALILRSGTAKLNIIDTCNKLISENGLERLADLSIQELQQTPGIGEAKAMQIAAIFELQRRLHFARNINRKVQGARDVFEYMKGRIPDETKEHLFVLFMSTKNQILRHEIVTIGTLTASLIHPREIYKAAIRESAHSVILVHNHPSGDVQPSNADKQVTSILKKAGDLLQIELLDHVIVGCDNWFSFRDHSLL</sequence>
<reference evidence="8 9" key="1">
    <citation type="submission" date="2019-05" db="EMBL/GenBank/DDBJ databases">
        <title>Draft Whole-Genome sequence of the green sulfur bacterium Chlorobaculum thiosulfatiphilum DSM 249.</title>
        <authorList>
            <person name="Meyer T.E."/>
            <person name="Kyndt J.A."/>
        </authorList>
    </citation>
    <scope>NUCLEOTIDE SEQUENCE [LARGE SCALE GENOMIC DNA]</scope>
    <source>
        <strain evidence="8 9">DSM 249</strain>
    </source>
</reference>
<proteinExistence type="inferred from homology"/>
<dbReference type="EMBL" id="VDCH01000008">
    <property type="protein sequence ID" value="TNJ39212.1"/>
    <property type="molecule type" value="Genomic_DNA"/>
</dbReference>
<keyword evidence="4" id="KW-0862">Zinc</keyword>
<dbReference type="SUPFAM" id="SSF102712">
    <property type="entry name" value="JAB1/MPN domain"/>
    <property type="match status" value="1"/>
</dbReference>
<dbReference type="InterPro" id="IPR001405">
    <property type="entry name" value="UPF0758"/>
</dbReference>
<gene>
    <name evidence="8" type="ORF">FGF66_05565</name>
</gene>
<dbReference type="InterPro" id="IPR037518">
    <property type="entry name" value="MPN"/>
</dbReference>
<protein>
    <submittedName>
        <fullName evidence="8">JAB domain-containing protein</fullName>
    </submittedName>
</protein>
<evidence type="ECO:0000256" key="2">
    <source>
        <dbReference type="ARBA" id="ARBA00022723"/>
    </source>
</evidence>
<accession>A0A5C4S7K6</accession>
<keyword evidence="5" id="KW-0482">Metalloprotease</keyword>
<evidence type="ECO:0000259" key="7">
    <source>
        <dbReference type="PROSITE" id="PS50249"/>
    </source>
</evidence>
<dbReference type="InterPro" id="IPR020891">
    <property type="entry name" value="UPF0758_CS"/>
</dbReference>
<dbReference type="NCBIfam" id="TIGR00608">
    <property type="entry name" value="radc"/>
    <property type="match status" value="1"/>
</dbReference>
<dbReference type="OrthoDB" id="9804482at2"/>
<comment type="similarity">
    <text evidence="6">Belongs to the UPF0758 family.</text>
</comment>
<dbReference type="AlphaFoldDB" id="A0A5C4S7K6"/>
<dbReference type="SUPFAM" id="SSF47781">
    <property type="entry name" value="RuvA domain 2-like"/>
    <property type="match status" value="1"/>
</dbReference>
<dbReference type="NCBIfam" id="NF000642">
    <property type="entry name" value="PRK00024.1"/>
    <property type="match status" value="1"/>
</dbReference>
<dbReference type="PANTHER" id="PTHR30471:SF3">
    <property type="entry name" value="UPF0758 PROTEIN YEES-RELATED"/>
    <property type="match status" value="1"/>
</dbReference>
<comment type="caution">
    <text evidence="8">The sequence shown here is derived from an EMBL/GenBank/DDBJ whole genome shotgun (WGS) entry which is preliminary data.</text>
</comment>
<name>A0A5C4S7K6_CHLTI</name>
<keyword evidence="1" id="KW-0645">Protease</keyword>